<keyword evidence="6" id="KW-1185">Reference proteome</keyword>
<dbReference type="GO" id="GO:0008080">
    <property type="term" value="F:N-acetyltransferase activity"/>
    <property type="evidence" value="ECO:0007669"/>
    <property type="project" value="InterPro"/>
</dbReference>
<dbReference type="AlphaFoldDB" id="A0A4Y3KGX8"/>
<evidence type="ECO:0000313" key="5">
    <source>
        <dbReference type="EMBL" id="GEA82335.1"/>
    </source>
</evidence>
<proteinExistence type="predicted"/>
<comment type="caution">
    <text evidence="5">The sequence shown here is derived from an EMBL/GenBank/DDBJ whole genome shotgun (WGS) entry which is preliminary data.</text>
</comment>
<accession>A0A4Y3KGX8</accession>
<reference evidence="5 6" key="1">
    <citation type="submission" date="2019-06" db="EMBL/GenBank/DDBJ databases">
        <title>Whole genome shotgun sequence of Cellulomonas uda NBRC 3747.</title>
        <authorList>
            <person name="Hosoyama A."/>
            <person name="Uohara A."/>
            <person name="Ohji S."/>
            <person name="Ichikawa N."/>
        </authorList>
    </citation>
    <scope>NUCLEOTIDE SEQUENCE [LARGE SCALE GENOMIC DNA]</scope>
    <source>
        <strain evidence="5 6">NBRC 3747</strain>
    </source>
</reference>
<dbReference type="RefSeq" id="WP_141321996.1">
    <property type="nucleotide sequence ID" value="NZ_BJLP01000056.1"/>
</dbReference>
<organism evidence="5 6">
    <name type="scientific">Cellulomonas uda</name>
    <dbReference type="NCBI Taxonomy" id="1714"/>
    <lineage>
        <taxon>Bacteria</taxon>
        <taxon>Bacillati</taxon>
        <taxon>Actinomycetota</taxon>
        <taxon>Actinomycetes</taxon>
        <taxon>Micrococcales</taxon>
        <taxon>Cellulomonadaceae</taxon>
        <taxon>Cellulomonas</taxon>
    </lineage>
</organism>
<dbReference type="InterPro" id="IPR006464">
    <property type="entry name" value="AcTrfase_RimI/Ard1"/>
</dbReference>
<dbReference type="PROSITE" id="PS51186">
    <property type="entry name" value="GNAT"/>
    <property type="match status" value="1"/>
</dbReference>
<keyword evidence="2" id="KW-0012">Acyltransferase</keyword>
<gene>
    <name evidence="5" type="ORF">CUD01_27790</name>
</gene>
<dbReference type="CDD" id="cd04301">
    <property type="entry name" value="NAT_SF"/>
    <property type="match status" value="1"/>
</dbReference>
<dbReference type="InterPro" id="IPR000182">
    <property type="entry name" value="GNAT_dom"/>
</dbReference>
<dbReference type="SUPFAM" id="SSF55729">
    <property type="entry name" value="Acyl-CoA N-acyltransferases (Nat)"/>
    <property type="match status" value="1"/>
</dbReference>
<dbReference type="InterPro" id="IPR050832">
    <property type="entry name" value="Bact_Acetyltransf"/>
</dbReference>
<dbReference type="EMBL" id="BJLP01000056">
    <property type="protein sequence ID" value="GEA82335.1"/>
    <property type="molecule type" value="Genomic_DNA"/>
</dbReference>
<dbReference type="Proteomes" id="UP000315842">
    <property type="component" value="Unassembled WGS sequence"/>
</dbReference>
<evidence type="ECO:0000256" key="3">
    <source>
        <dbReference type="SAM" id="MobiDB-lite"/>
    </source>
</evidence>
<sequence length="176" mass="18821">MSPDRTPLRLRPLTPDDVPALDVLERTLFGAAAWSPASLADEVVGPGRWYVGAQYGNGPLVGYAGLWFDGYDAQVMTIGTAVGHQGRGIGRVLLDALVARAREVGAPSVLLEVRVDNEPALRLYQRAGFEKLGLRRGYYQPENKDAWTMRLDLAQAPGGGSRATAGSGADETGERA</sequence>
<evidence type="ECO:0000256" key="1">
    <source>
        <dbReference type="ARBA" id="ARBA00022679"/>
    </source>
</evidence>
<dbReference type="PANTHER" id="PTHR43877">
    <property type="entry name" value="AMINOALKYLPHOSPHONATE N-ACETYLTRANSFERASE-RELATED-RELATED"/>
    <property type="match status" value="1"/>
</dbReference>
<dbReference type="Gene3D" id="3.40.630.30">
    <property type="match status" value="1"/>
</dbReference>
<protein>
    <recommendedName>
        <fullName evidence="4">N-acetyltransferase domain-containing protein</fullName>
    </recommendedName>
</protein>
<evidence type="ECO:0000256" key="2">
    <source>
        <dbReference type="ARBA" id="ARBA00023315"/>
    </source>
</evidence>
<dbReference type="InterPro" id="IPR016181">
    <property type="entry name" value="Acyl_CoA_acyltransferase"/>
</dbReference>
<name>A0A4Y3KGX8_CELUD</name>
<evidence type="ECO:0000313" key="6">
    <source>
        <dbReference type="Proteomes" id="UP000315842"/>
    </source>
</evidence>
<feature type="domain" description="N-acetyltransferase" evidence="4">
    <location>
        <begin position="8"/>
        <end position="154"/>
    </location>
</feature>
<dbReference type="Pfam" id="PF00583">
    <property type="entry name" value="Acetyltransf_1"/>
    <property type="match status" value="1"/>
</dbReference>
<evidence type="ECO:0000259" key="4">
    <source>
        <dbReference type="PROSITE" id="PS51186"/>
    </source>
</evidence>
<dbReference type="NCBIfam" id="TIGR01575">
    <property type="entry name" value="rimI"/>
    <property type="match status" value="1"/>
</dbReference>
<feature type="region of interest" description="Disordered" evidence="3">
    <location>
        <begin position="157"/>
        <end position="176"/>
    </location>
</feature>
<keyword evidence="1" id="KW-0808">Transferase</keyword>